<accession>A0ABT5EDD0</accession>
<organism evidence="3 4">
    <name type="scientific">Nannocystis bainbridge</name>
    <dbReference type="NCBI Taxonomy" id="2995303"/>
    <lineage>
        <taxon>Bacteria</taxon>
        <taxon>Pseudomonadati</taxon>
        <taxon>Myxococcota</taxon>
        <taxon>Polyangia</taxon>
        <taxon>Nannocystales</taxon>
        <taxon>Nannocystaceae</taxon>
        <taxon>Nannocystis</taxon>
    </lineage>
</organism>
<dbReference type="EMBL" id="JAQNDL010000004">
    <property type="protein sequence ID" value="MDC0722791.1"/>
    <property type="molecule type" value="Genomic_DNA"/>
</dbReference>
<gene>
    <name evidence="3" type="ORF">POL25_38230</name>
</gene>
<reference evidence="3 4" key="1">
    <citation type="submission" date="2022-11" db="EMBL/GenBank/DDBJ databases">
        <title>Minimal conservation of predation-associated metabolite biosynthetic gene clusters underscores biosynthetic potential of Myxococcota including descriptions for ten novel species: Archangium lansinium sp. nov., Myxococcus landrumus sp. nov., Nannocystis bai.</title>
        <authorList>
            <person name="Ahearne A."/>
            <person name="Stevens C."/>
            <person name="Dowd S."/>
        </authorList>
    </citation>
    <scope>NUCLEOTIDE SEQUENCE [LARGE SCALE GENOMIC DNA]</scope>
    <source>
        <strain evidence="3 4">BB15-2</strain>
    </source>
</reference>
<name>A0ABT5EDD0_9BACT</name>
<keyword evidence="4" id="KW-1185">Reference proteome</keyword>
<evidence type="ECO:0008006" key="5">
    <source>
        <dbReference type="Google" id="ProtNLM"/>
    </source>
</evidence>
<evidence type="ECO:0000313" key="3">
    <source>
        <dbReference type="EMBL" id="MDC0722791.1"/>
    </source>
</evidence>
<feature type="compositionally biased region" description="Low complexity" evidence="1">
    <location>
        <begin position="21"/>
        <end position="48"/>
    </location>
</feature>
<evidence type="ECO:0000256" key="2">
    <source>
        <dbReference type="SAM" id="SignalP"/>
    </source>
</evidence>
<keyword evidence="2" id="KW-0732">Signal</keyword>
<dbReference type="PROSITE" id="PS51257">
    <property type="entry name" value="PROKAR_LIPOPROTEIN"/>
    <property type="match status" value="1"/>
</dbReference>
<feature type="chain" id="PRO_5045564306" description="Lipoprotein" evidence="2">
    <location>
        <begin position="24"/>
        <end position="114"/>
    </location>
</feature>
<evidence type="ECO:0000313" key="4">
    <source>
        <dbReference type="Proteomes" id="UP001221686"/>
    </source>
</evidence>
<feature type="region of interest" description="Disordered" evidence="1">
    <location>
        <begin position="21"/>
        <end position="114"/>
    </location>
</feature>
<protein>
    <recommendedName>
        <fullName evidence="5">Lipoprotein</fullName>
    </recommendedName>
</protein>
<proteinExistence type="predicted"/>
<feature type="compositionally biased region" description="Basic and acidic residues" evidence="1">
    <location>
        <begin position="98"/>
        <end position="114"/>
    </location>
</feature>
<dbReference type="RefSeq" id="WP_272091329.1">
    <property type="nucleotide sequence ID" value="NZ_JAQNDL010000004.1"/>
</dbReference>
<dbReference type="Proteomes" id="UP001221686">
    <property type="component" value="Unassembled WGS sequence"/>
</dbReference>
<comment type="caution">
    <text evidence="3">The sequence shown here is derived from an EMBL/GenBank/DDBJ whole genome shotgun (WGS) entry which is preliminary data.</text>
</comment>
<feature type="compositionally biased region" description="Polar residues" evidence="1">
    <location>
        <begin position="50"/>
        <end position="64"/>
    </location>
</feature>
<evidence type="ECO:0000256" key="1">
    <source>
        <dbReference type="SAM" id="MobiDB-lite"/>
    </source>
</evidence>
<feature type="signal peptide" evidence="2">
    <location>
        <begin position="1"/>
        <end position="23"/>
    </location>
</feature>
<sequence length="114" mass="10699">MKTLHHTLGLACLLALAACGSRAKEPAPTAGAATPAGAAAPAGAPAPADTRTNPHPTGQSANSPTPGPSSGAANPSGTHPPAPGYEPPGGVAAGAKPSADDPGHHDAKAADPAK</sequence>